<proteinExistence type="predicted"/>
<reference evidence="3 4" key="1">
    <citation type="submission" date="2010-03" db="EMBL/GenBank/DDBJ databases">
        <title>The Genome Sequence of Lactobacillus gasseri strain SV-16A-US.</title>
        <authorList>
            <consortium name="The Broad Institute Genome Sequencing Platform"/>
            <person name="Ward D."/>
            <person name="Earl A."/>
            <person name="Feldgarden M."/>
            <person name="Gevers D."/>
            <person name="Young S.K."/>
            <person name="Zeng Q."/>
            <person name="Koehrsen M."/>
            <person name="Alvarado L."/>
            <person name="Berlin A."/>
            <person name="Bochicchio J."/>
            <person name="Borenstein D."/>
            <person name="Chapman S.B."/>
            <person name="Chen Z."/>
            <person name="Engels R."/>
            <person name="Freedman E."/>
            <person name="Gellesch M."/>
            <person name="Goldberg J."/>
            <person name="Griggs A."/>
            <person name="Gujja S."/>
            <person name="Heilman E."/>
            <person name="Heiman D."/>
            <person name="Hepburn T."/>
            <person name="Howarth C."/>
            <person name="Jen D."/>
            <person name="Larson L."/>
            <person name="Mehta T."/>
            <person name="Park D."/>
            <person name="Pearson M."/>
            <person name="Roberts A."/>
            <person name="Saif S."/>
            <person name="Shea T."/>
            <person name="Shenoy N."/>
            <person name="Sisk P."/>
            <person name="Stolte C."/>
            <person name="Sykes S."/>
            <person name="Thomson T."/>
            <person name="Walk T."/>
            <person name="White J."/>
            <person name="Yandava C."/>
            <person name="Liu Y."/>
            <person name="Xu Q."/>
            <person name="Haas B."/>
            <person name="Nusbaum C."/>
            <person name="Birren B."/>
        </authorList>
    </citation>
    <scope>NUCLEOTIDE SEQUENCE [LARGE SCALE GENOMIC DNA]</scope>
    <source>
        <strain evidence="3 4">SV-16A-US</strain>
    </source>
</reference>
<dbReference type="PROSITE" id="PS50943">
    <property type="entry name" value="HTH_CROC1"/>
    <property type="match status" value="1"/>
</dbReference>
<gene>
    <name evidence="3" type="ORF">HMPREF5175_01933</name>
</gene>
<keyword evidence="1" id="KW-0238">DNA-binding</keyword>
<dbReference type="Pfam" id="PF01381">
    <property type="entry name" value="HTH_3"/>
    <property type="match status" value="1"/>
</dbReference>
<evidence type="ECO:0000313" key="4">
    <source>
        <dbReference type="Proteomes" id="UP000030761"/>
    </source>
</evidence>
<accession>A0AB34NZB6</accession>
<dbReference type="NCBIfam" id="TIGR02607">
    <property type="entry name" value="antidote_HigA"/>
    <property type="match status" value="1"/>
</dbReference>
<evidence type="ECO:0000313" key="3">
    <source>
        <dbReference type="EMBL" id="KFL96420.1"/>
    </source>
</evidence>
<dbReference type="InterPro" id="IPR001387">
    <property type="entry name" value="Cro/C1-type_HTH"/>
</dbReference>
<feature type="domain" description="HTH cro/C1-type" evidence="2">
    <location>
        <begin position="30"/>
        <end position="84"/>
    </location>
</feature>
<evidence type="ECO:0000259" key="2">
    <source>
        <dbReference type="PROSITE" id="PS50943"/>
    </source>
</evidence>
<dbReference type="InterPro" id="IPR013430">
    <property type="entry name" value="Toxin_antidote_HigA"/>
</dbReference>
<organism evidence="3 4">
    <name type="scientific">Lactobacillus gasseri SV-16A-US</name>
    <dbReference type="NCBI Taxonomy" id="575604"/>
    <lineage>
        <taxon>Bacteria</taxon>
        <taxon>Bacillati</taxon>
        <taxon>Bacillota</taxon>
        <taxon>Bacilli</taxon>
        <taxon>Lactobacillales</taxon>
        <taxon>Lactobacillaceae</taxon>
        <taxon>Lactobacillus</taxon>
    </lineage>
</organism>
<dbReference type="PANTHER" id="PTHR36924">
    <property type="entry name" value="ANTITOXIN HIGA-1"/>
    <property type="match status" value="1"/>
</dbReference>
<dbReference type="PANTHER" id="PTHR36924:SF1">
    <property type="entry name" value="ANTITOXIN HIGA-1"/>
    <property type="match status" value="1"/>
</dbReference>
<dbReference type="SUPFAM" id="SSF47413">
    <property type="entry name" value="lambda repressor-like DNA-binding domains"/>
    <property type="match status" value="1"/>
</dbReference>
<dbReference type="InterPro" id="IPR010982">
    <property type="entry name" value="Lambda_DNA-bd_dom_sf"/>
</dbReference>
<dbReference type="EMBL" id="KN050677">
    <property type="protein sequence ID" value="KFL96420.1"/>
    <property type="molecule type" value="Genomic_DNA"/>
</dbReference>
<sequence>MRIITKRSDCMLHRENKIKEYHTSSAANLLKEVMDYYDITQKDLAARIGVSQKNISDILNRKRFLTEVLALRIEKIMGISSKLLLALDSNYKLNLAKANINNQQKSSPLFLKKYDWVNHNTSNLSFN</sequence>
<dbReference type="GO" id="GO:0003677">
    <property type="term" value="F:DNA binding"/>
    <property type="evidence" value="ECO:0007669"/>
    <property type="project" value="UniProtKB-KW"/>
</dbReference>
<protein>
    <submittedName>
        <fullName evidence="3">Toxin-antitoxin system, antitoxin component, Xre family</fullName>
    </submittedName>
</protein>
<dbReference type="Gene3D" id="1.10.260.40">
    <property type="entry name" value="lambda repressor-like DNA-binding domains"/>
    <property type="match status" value="1"/>
</dbReference>
<dbReference type="CDD" id="cd00093">
    <property type="entry name" value="HTH_XRE"/>
    <property type="match status" value="1"/>
</dbReference>
<evidence type="ECO:0000256" key="1">
    <source>
        <dbReference type="ARBA" id="ARBA00023125"/>
    </source>
</evidence>
<name>A0AB34NZB6_LACGS</name>
<dbReference type="AlphaFoldDB" id="A0AB34NZB6"/>
<dbReference type="SMART" id="SM00530">
    <property type="entry name" value="HTH_XRE"/>
    <property type="match status" value="1"/>
</dbReference>
<dbReference type="Proteomes" id="UP000030761">
    <property type="component" value="Unassembled WGS sequence"/>
</dbReference>